<proteinExistence type="predicted"/>
<sequence length="78" mass="9221">MVFWFFTRKDEEDDCGSSFVIIVVPKPLFPDTTEKRDVTWLDKEKSKKDSGKKKYPLCSHCKKLGHPKKFCWLRPNAQ</sequence>
<keyword evidence="2" id="KW-1185">Reference proteome</keyword>
<reference evidence="2" key="1">
    <citation type="journal article" date="2019" name="Plant Biotechnol. J.">
        <title>Genome sequencing of the Australian wild diploid species Gossypium australe highlights disease resistance and delayed gland morphogenesis.</title>
        <authorList>
            <person name="Cai Y."/>
            <person name="Cai X."/>
            <person name="Wang Q."/>
            <person name="Wang P."/>
            <person name="Zhang Y."/>
            <person name="Cai C."/>
            <person name="Xu Y."/>
            <person name="Wang K."/>
            <person name="Zhou Z."/>
            <person name="Wang C."/>
            <person name="Geng S."/>
            <person name="Li B."/>
            <person name="Dong Q."/>
            <person name="Hou Y."/>
            <person name="Wang H."/>
            <person name="Ai P."/>
            <person name="Liu Z."/>
            <person name="Yi F."/>
            <person name="Sun M."/>
            <person name="An G."/>
            <person name="Cheng J."/>
            <person name="Zhang Y."/>
            <person name="Shi Q."/>
            <person name="Xie Y."/>
            <person name="Shi X."/>
            <person name="Chang Y."/>
            <person name="Huang F."/>
            <person name="Chen Y."/>
            <person name="Hong S."/>
            <person name="Mi L."/>
            <person name="Sun Q."/>
            <person name="Zhang L."/>
            <person name="Zhou B."/>
            <person name="Peng R."/>
            <person name="Zhang X."/>
            <person name="Liu F."/>
        </authorList>
    </citation>
    <scope>NUCLEOTIDE SEQUENCE [LARGE SCALE GENOMIC DNA]</scope>
    <source>
        <strain evidence="2">cv. PA1801</strain>
    </source>
</reference>
<evidence type="ECO:0000313" key="2">
    <source>
        <dbReference type="Proteomes" id="UP000325315"/>
    </source>
</evidence>
<accession>A0A5B6WKC4</accession>
<protein>
    <submittedName>
        <fullName evidence="1">Uncharacterized protein</fullName>
    </submittedName>
</protein>
<comment type="caution">
    <text evidence="1">The sequence shown here is derived from an EMBL/GenBank/DDBJ whole genome shotgun (WGS) entry which is preliminary data.</text>
</comment>
<organism evidence="1 2">
    <name type="scientific">Gossypium australe</name>
    <dbReference type="NCBI Taxonomy" id="47621"/>
    <lineage>
        <taxon>Eukaryota</taxon>
        <taxon>Viridiplantae</taxon>
        <taxon>Streptophyta</taxon>
        <taxon>Embryophyta</taxon>
        <taxon>Tracheophyta</taxon>
        <taxon>Spermatophyta</taxon>
        <taxon>Magnoliopsida</taxon>
        <taxon>eudicotyledons</taxon>
        <taxon>Gunneridae</taxon>
        <taxon>Pentapetalae</taxon>
        <taxon>rosids</taxon>
        <taxon>malvids</taxon>
        <taxon>Malvales</taxon>
        <taxon>Malvaceae</taxon>
        <taxon>Malvoideae</taxon>
        <taxon>Gossypium</taxon>
    </lineage>
</organism>
<evidence type="ECO:0000313" key="1">
    <source>
        <dbReference type="EMBL" id="KAA3481282.1"/>
    </source>
</evidence>
<dbReference type="Proteomes" id="UP000325315">
    <property type="component" value="Unassembled WGS sequence"/>
</dbReference>
<gene>
    <name evidence="1" type="ORF">EPI10_021656</name>
</gene>
<dbReference type="AlphaFoldDB" id="A0A5B6WKC4"/>
<dbReference type="EMBL" id="SMMG02000003">
    <property type="protein sequence ID" value="KAA3481282.1"/>
    <property type="molecule type" value="Genomic_DNA"/>
</dbReference>
<name>A0A5B6WKC4_9ROSI</name>